<accession>A0A937X8A3</accession>
<keyword evidence="4 10" id="KW-0677">Repeat</keyword>
<evidence type="ECO:0000256" key="10">
    <source>
        <dbReference type="HAMAP-Rule" id="MF_00463"/>
    </source>
</evidence>
<evidence type="ECO:0000256" key="6">
    <source>
        <dbReference type="ARBA" id="ARBA00022982"/>
    </source>
</evidence>
<evidence type="ECO:0000256" key="8">
    <source>
        <dbReference type="ARBA" id="ARBA00023014"/>
    </source>
</evidence>
<dbReference type="NCBIfam" id="TIGR01944">
    <property type="entry name" value="rnfB"/>
    <property type="match status" value="1"/>
</dbReference>
<keyword evidence="7 10" id="KW-0408">Iron</keyword>
<sequence>MVLLGGAMSLVLGWANRAFHVPVDPRVEAVGAVLPGANCGGCGYVGCREFAEAVARGEAAVTLCTVGGASCAAQIAAVMGVEVGQSWPYRAVVHCAAASGQRLGRTPYVGVKSCASANLVAGYQGCAYGCLGLGDCVRACSFDAIHVVDGLARVDYTKCVGCRACAEVCPRKIITMVPFKSERMLVVACSNQDAGKDVKNVCRVGCIGCTACSKNSALIEMMGSIPSINYGKLDPNEEGDPFMLAVEKCPMEALLYVGRPSPADVEATKDEDLPERVLAEFESTVDKTEWRG</sequence>
<feature type="binding site" evidence="10">
    <location>
        <position position="169"/>
    </location>
    <ligand>
        <name>[4Fe-4S] cluster</name>
        <dbReference type="ChEBI" id="CHEBI:49883"/>
        <label>2</label>
    </ligand>
</feature>
<comment type="function">
    <text evidence="10">Part of a membrane-bound complex that couples electron transfer with translocation of ions across the membrane.</text>
</comment>
<dbReference type="GO" id="GO:0022900">
    <property type="term" value="P:electron transport chain"/>
    <property type="evidence" value="ECO:0007669"/>
    <property type="project" value="UniProtKB-UniRule"/>
</dbReference>
<evidence type="ECO:0000256" key="1">
    <source>
        <dbReference type="ARBA" id="ARBA00022448"/>
    </source>
</evidence>
<organism evidence="13 14">
    <name type="scientific">Eiseniibacteriota bacterium</name>
    <dbReference type="NCBI Taxonomy" id="2212470"/>
    <lineage>
        <taxon>Bacteria</taxon>
        <taxon>Candidatus Eiseniibacteriota</taxon>
    </lineage>
</organism>
<keyword evidence="8 10" id="KW-0411">Iron-sulfur</keyword>
<dbReference type="InterPro" id="IPR017896">
    <property type="entry name" value="4Fe4S_Fe-S-bd"/>
</dbReference>
<dbReference type="EC" id="7.-.-.-" evidence="10"/>
<dbReference type="GO" id="GO:0051539">
    <property type="term" value="F:4 iron, 4 sulfur cluster binding"/>
    <property type="evidence" value="ECO:0007669"/>
    <property type="project" value="UniProtKB-UniRule"/>
</dbReference>
<dbReference type="AlphaFoldDB" id="A0A937X8A3"/>
<evidence type="ECO:0000256" key="2">
    <source>
        <dbReference type="ARBA" id="ARBA00022485"/>
    </source>
</evidence>
<feature type="domain" description="4Fe-4S" evidence="12">
    <location>
        <begin position="22"/>
        <end position="81"/>
    </location>
</feature>
<dbReference type="SUPFAM" id="SSF54862">
    <property type="entry name" value="4Fe-4S ferredoxins"/>
    <property type="match status" value="1"/>
</dbReference>
<feature type="binding site" evidence="10">
    <location>
        <position position="64"/>
    </location>
    <ligand>
        <name>[4Fe-4S] cluster</name>
        <dbReference type="ChEBI" id="CHEBI:49883"/>
        <label>1</label>
    </ligand>
</feature>
<evidence type="ECO:0000256" key="9">
    <source>
        <dbReference type="ARBA" id="ARBA00023136"/>
    </source>
</evidence>
<dbReference type="Pfam" id="PF04060">
    <property type="entry name" value="FeS"/>
    <property type="match status" value="1"/>
</dbReference>
<dbReference type="PROSITE" id="PS51656">
    <property type="entry name" value="4FE4S"/>
    <property type="match status" value="1"/>
</dbReference>
<feature type="binding site" evidence="10">
    <location>
        <position position="140"/>
    </location>
    <ligand>
        <name>[4Fe-4S] cluster</name>
        <dbReference type="ChEBI" id="CHEBI:49883"/>
        <label>3</label>
    </ligand>
</feature>
<feature type="binding site" evidence="10">
    <location>
        <position position="165"/>
    </location>
    <ligand>
        <name>[4Fe-4S] cluster</name>
        <dbReference type="ChEBI" id="CHEBI:49883"/>
        <label>3</label>
    </ligand>
</feature>
<proteinExistence type="inferred from homology"/>
<dbReference type="PROSITE" id="PS51379">
    <property type="entry name" value="4FE4S_FER_2"/>
    <property type="match status" value="1"/>
</dbReference>
<feature type="binding site" evidence="10">
    <location>
        <position position="39"/>
    </location>
    <ligand>
        <name>[4Fe-4S] cluster</name>
        <dbReference type="ChEBI" id="CHEBI:49883"/>
        <label>1</label>
    </ligand>
</feature>
<evidence type="ECO:0000259" key="12">
    <source>
        <dbReference type="PROSITE" id="PS51656"/>
    </source>
</evidence>
<keyword evidence="6 10" id="KW-0249">Electron transport</keyword>
<feature type="binding site" evidence="10">
    <location>
        <position position="136"/>
    </location>
    <ligand>
        <name>[4Fe-4S] cluster</name>
        <dbReference type="ChEBI" id="CHEBI:49883"/>
        <label>2</label>
    </ligand>
</feature>
<keyword evidence="10" id="KW-1003">Cell membrane</keyword>
<feature type="binding site" evidence="10">
    <location>
        <position position="42"/>
    </location>
    <ligand>
        <name>[4Fe-4S] cluster</name>
        <dbReference type="ChEBI" id="CHEBI:49883"/>
        <label>1</label>
    </ligand>
</feature>
<dbReference type="GO" id="GO:0005886">
    <property type="term" value="C:plasma membrane"/>
    <property type="evidence" value="ECO:0007669"/>
    <property type="project" value="UniProtKB-SubCell"/>
</dbReference>
<comment type="subunit">
    <text evidence="10">The complex is composed of six subunits: RnfA, RnfB, RnfC, RnfD, RnfE and RnfG.</text>
</comment>
<protein>
    <recommendedName>
        <fullName evidence="10">Ion-translocating oxidoreductase complex subunit B</fullName>
        <ecNumber evidence="10">7.-.-.-</ecNumber>
    </recommendedName>
    <alternativeName>
        <fullName evidence="10">Rnf electron transport complex subunit B</fullName>
    </alternativeName>
</protein>
<dbReference type="PANTHER" id="PTHR43560:SF1">
    <property type="entry name" value="ION-TRANSLOCATING OXIDOREDUCTASE COMPLEX SUBUNIT B"/>
    <property type="match status" value="1"/>
</dbReference>
<evidence type="ECO:0000313" key="13">
    <source>
        <dbReference type="EMBL" id="MBM3317020.1"/>
    </source>
</evidence>
<dbReference type="InterPro" id="IPR007202">
    <property type="entry name" value="4Fe-4S_dom"/>
</dbReference>
<feature type="domain" description="4Fe-4S ferredoxin-type" evidence="11">
    <location>
        <begin position="150"/>
        <end position="179"/>
    </location>
</feature>
<feature type="binding site" evidence="10">
    <location>
        <position position="126"/>
    </location>
    <ligand>
        <name>[4Fe-4S] cluster</name>
        <dbReference type="ChEBI" id="CHEBI:49883"/>
        <label>2</label>
    </ligand>
</feature>
<comment type="similarity">
    <text evidence="10">Belongs to the 4Fe4S bacterial-type ferredoxin family. RnfB subfamily.</text>
</comment>
<comment type="subcellular location">
    <subcellularLocation>
        <location evidence="10">Cell membrane</location>
    </subcellularLocation>
</comment>
<keyword evidence="3 10" id="KW-0479">Metal-binding</keyword>
<dbReference type="InterPro" id="IPR050395">
    <property type="entry name" value="4Fe4S_Ferredoxin_RnfB"/>
</dbReference>
<reference evidence="13" key="1">
    <citation type="submission" date="2019-03" db="EMBL/GenBank/DDBJ databases">
        <title>Lake Tanganyika Metagenome-Assembled Genomes (MAGs).</title>
        <authorList>
            <person name="Tran P."/>
        </authorList>
    </citation>
    <scope>NUCLEOTIDE SEQUENCE</scope>
    <source>
        <strain evidence="13">M_DeepCast_400m_m2_100</strain>
    </source>
</reference>
<feature type="binding site" evidence="10">
    <location>
        <position position="162"/>
    </location>
    <ligand>
        <name>[4Fe-4S] cluster</name>
        <dbReference type="ChEBI" id="CHEBI:49883"/>
        <label>3</label>
    </ligand>
</feature>
<dbReference type="InterPro" id="IPR017900">
    <property type="entry name" value="4Fe4S_Fe_S_CS"/>
</dbReference>
<dbReference type="Gene3D" id="3.30.70.20">
    <property type="match status" value="1"/>
</dbReference>
<dbReference type="Pfam" id="PF00037">
    <property type="entry name" value="Fer4"/>
    <property type="match status" value="1"/>
</dbReference>
<keyword evidence="9 10" id="KW-0472">Membrane</keyword>
<feature type="binding site" evidence="10">
    <location>
        <position position="47"/>
    </location>
    <ligand>
        <name>[4Fe-4S] cluster</name>
        <dbReference type="ChEBI" id="CHEBI:49883"/>
        <label>1</label>
    </ligand>
</feature>
<feature type="binding site" evidence="10">
    <location>
        <position position="130"/>
    </location>
    <ligand>
        <name>[4Fe-4S] cluster</name>
        <dbReference type="ChEBI" id="CHEBI:49883"/>
        <label>2</label>
    </ligand>
</feature>
<dbReference type="GO" id="GO:0009055">
    <property type="term" value="F:electron transfer activity"/>
    <property type="evidence" value="ECO:0007669"/>
    <property type="project" value="InterPro"/>
</dbReference>
<dbReference type="Proteomes" id="UP000748308">
    <property type="component" value="Unassembled WGS sequence"/>
</dbReference>
<name>A0A937X8A3_UNCEI</name>
<keyword evidence="5 10" id="KW-1278">Translocase</keyword>
<evidence type="ECO:0000259" key="11">
    <source>
        <dbReference type="PROSITE" id="PS51379"/>
    </source>
</evidence>
<evidence type="ECO:0000256" key="4">
    <source>
        <dbReference type="ARBA" id="ARBA00022737"/>
    </source>
</evidence>
<keyword evidence="2 10" id="KW-0004">4Fe-4S</keyword>
<dbReference type="PROSITE" id="PS00198">
    <property type="entry name" value="4FE4S_FER_1"/>
    <property type="match status" value="1"/>
</dbReference>
<evidence type="ECO:0000313" key="14">
    <source>
        <dbReference type="Proteomes" id="UP000748308"/>
    </source>
</evidence>
<comment type="caution">
    <text evidence="10">Lacks conserved residue(s) required for the propagation of feature annotation.</text>
</comment>
<evidence type="ECO:0000256" key="7">
    <source>
        <dbReference type="ARBA" id="ARBA00023004"/>
    </source>
</evidence>
<evidence type="ECO:0000256" key="3">
    <source>
        <dbReference type="ARBA" id="ARBA00022723"/>
    </source>
</evidence>
<evidence type="ECO:0000256" key="5">
    <source>
        <dbReference type="ARBA" id="ARBA00022967"/>
    </source>
</evidence>
<feature type="region of interest" description="Hydrophobic" evidence="10">
    <location>
        <begin position="1"/>
        <end position="16"/>
    </location>
</feature>
<dbReference type="EMBL" id="VGIY01000066">
    <property type="protein sequence ID" value="MBM3317020.1"/>
    <property type="molecule type" value="Genomic_DNA"/>
</dbReference>
<dbReference type="InterPro" id="IPR010207">
    <property type="entry name" value="Elect_transpt_cplx_RnfB/RsxB"/>
</dbReference>
<dbReference type="PANTHER" id="PTHR43560">
    <property type="entry name" value="ION-TRANSLOCATING OXIDOREDUCTASE COMPLEX SUBUNIT B"/>
    <property type="match status" value="1"/>
</dbReference>
<dbReference type="HAMAP" id="MF_00463">
    <property type="entry name" value="RsxB_RnfB"/>
    <property type="match status" value="1"/>
</dbReference>
<dbReference type="Gene3D" id="1.10.15.40">
    <property type="entry name" value="Electron transport complex subunit B, putative Fe-S cluster"/>
    <property type="match status" value="1"/>
</dbReference>
<comment type="caution">
    <text evidence="13">The sequence shown here is derived from an EMBL/GenBank/DDBJ whole genome shotgun (WGS) entry which is preliminary data.</text>
</comment>
<feature type="binding site" evidence="10">
    <location>
        <position position="159"/>
    </location>
    <ligand>
        <name>[4Fe-4S] cluster</name>
        <dbReference type="ChEBI" id="CHEBI:49883"/>
        <label>3</label>
    </ligand>
</feature>
<comment type="cofactor">
    <cofactor evidence="10">
        <name>[4Fe-4S] cluster</name>
        <dbReference type="ChEBI" id="CHEBI:49883"/>
    </cofactor>
    <text evidence="10">Binds 3 [4Fe-4S] clusters.</text>
</comment>
<keyword evidence="1 10" id="KW-0813">Transport</keyword>
<dbReference type="GO" id="GO:0046872">
    <property type="term" value="F:metal ion binding"/>
    <property type="evidence" value="ECO:0007669"/>
    <property type="project" value="UniProtKB-KW"/>
</dbReference>
<gene>
    <name evidence="10" type="primary">rnfB</name>
    <name evidence="13" type="ORF">FJY75_04120</name>
</gene>